<gene>
    <name evidence="1" type="ORF">HOLleu_27367</name>
</gene>
<dbReference type="AlphaFoldDB" id="A0A9Q1BQB0"/>
<sequence length="74" mass="8554">MLILSTPKIEPKLVFMFPSCKCTFCTEACNELYLYLAISNVFKIILQITCLPRGNYYSKQYQGLSSLIIHQKNK</sequence>
<dbReference type="Proteomes" id="UP001152320">
    <property type="component" value="Chromosome 13"/>
</dbReference>
<comment type="caution">
    <text evidence="1">The sequence shown here is derived from an EMBL/GenBank/DDBJ whole genome shotgun (WGS) entry which is preliminary data.</text>
</comment>
<protein>
    <submittedName>
        <fullName evidence="1">Uncharacterized protein</fullName>
    </submittedName>
</protein>
<evidence type="ECO:0000313" key="2">
    <source>
        <dbReference type="Proteomes" id="UP001152320"/>
    </source>
</evidence>
<dbReference type="EMBL" id="JAIZAY010000013">
    <property type="protein sequence ID" value="KAJ8030836.1"/>
    <property type="molecule type" value="Genomic_DNA"/>
</dbReference>
<proteinExistence type="predicted"/>
<accession>A0A9Q1BQB0</accession>
<keyword evidence="2" id="KW-1185">Reference proteome</keyword>
<evidence type="ECO:0000313" key="1">
    <source>
        <dbReference type="EMBL" id="KAJ8030836.1"/>
    </source>
</evidence>
<name>A0A9Q1BQB0_HOLLE</name>
<organism evidence="1 2">
    <name type="scientific">Holothuria leucospilota</name>
    <name type="common">Black long sea cucumber</name>
    <name type="synonym">Mertensiothuria leucospilota</name>
    <dbReference type="NCBI Taxonomy" id="206669"/>
    <lineage>
        <taxon>Eukaryota</taxon>
        <taxon>Metazoa</taxon>
        <taxon>Echinodermata</taxon>
        <taxon>Eleutherozoa</taxon>
        <taxon>Echinozoa</taxon>
        <taxon>Holothuroidea</taxon>
        <taxon>Aspidochirotacea</taxon>
        <taxon>Aspidochirotida</taxon>
        <taxon>Holothuriidae</taxon>
        <taxon>Holothuria</taxon>
    </lineage>
</organism>
<reference evidence="1" key="1">
    <citation type="submission" date="2021-10" db="EMBL/GenBank/DDBJ databases">
        <title>Tropical sea cucumber genome reveals ecological adaptation and Cuvierian tubules defense mechanism.</title>
        <authorList>
            <person name="Chen T."/>
        </authorList>
    </citation>
    <scope>NUCLEOTIDE SEQUENCE</scope>
    <source>
        <strain evidence="1">Nanhai2018</strain>
        <tissue evidence="1">Muscle</tissue>
    </source>
</reference>